<dbReference type="Gene3D" id="3.20.20.100">
    <property type="entry name" value="NADP-dependent oxidoreductase domain"/>
    <property type="match status" value="1"/>
</dbReference>
<dbReference type="PANTHER" id="PTHR11732">
    <property type="entry name" value="ALDO/KETO REDUCTASE"/>
    <property type="match status" value="1"/>
</dbReference>
<accession>A0A161ZJZ9</accession>
<protein>
    <recommendedName>
        <fullName evidence="5">NADP-dependent oxidoreductase domain-containing protein</fullName>
    </recommendedName>
</protein>
<dbReference type="InterPro" id="IPR044497">
    <property type="entry name" value="AKR4A/B"/>
</dbReference>
<dbReference type="EMBL" id="LNRQ01000007">
    <property type="protein sequence ID" value="KZM87382.1"/>
    <property type="molecule type" value="Genomic_DNA"/>
</dbReference>
<dbReference type="FunFam" id="3.20.20.100:FF:000014">
    <property type="entry name" value="NAD(P)-linked oxidoreductase superfamily protein"/>
    <property type="match status" value="1"/>
</dbReference>
<dbReference type="GO" id="GO:0044550">
    <property type="term" value="P:secondary metabolite biosynthetic process"/>
    <property type="evidence" value="ECO:0007669"/>
    <property type="project" value="UniProtKB-ARBA"/>
</dbReference>
<evidence type="ECO:0000256" key="4">
    <source>
        <dbReference type="PIRSR" id="PIRSR000097-3"/>
    </source>
</evidence>
<organism evidence="6">
    <name type="scientific">Daucus carota subsp. sativus</name>
    <name type="common">Carrot</name>
    <dbReference type="NCBI Taxonomy" id="79200"/>
    <lineage>
        <taxon>Eukaryota</taxon>
        <taxon>Viridiplantae</taxon>
        <taxon>Streptophyta</taxon>
        <taxon>Embryophyta</taxon>
        <taxon>Tracheophyta</taxon>
        <taxon>Spermatophyta</taxon>
        <taxon>Magnoliopsida</taxon>
        <taxon>eudicotyledons</taxon>
        <taxon>Gunneridae</taxon>
        <taxon>Pentapetalae</taxon>
        <taxon>asterids</taxon>
        <taxon>campanulids</taxon>
        <taxon>Apiales</taxon>
        <taxon>Apiaceae</taxon>
        <taxon>Apioideae</taxon>
        <taxon>Scandiceae</taxon>
        <taxon>Daucinae</taxon>
        <taxon>Daucus</taxon>
        <taxon>Daucus sect. Daucus</taxon>
    </lineage>
</organism>
<dbReference type="CDD" id="cd19124">
    <property type="entry name" value="AKR_AKR4A_4B"/>
    <property type="match status" value="1"/>
</dbReference>
<dbReference type="STRING" id="79200.A0A161ZJZ9"/>
<dbReference type="AlphaFoldDB" id="A0A161ZJZ9"/>
<dbReference type="PRINTS" id="PR00069">
    <property type="entry name" value="ALDKETRDTASE"/>
</dbReference>
<feature type="domain" description="NADP-dependent oxidoreductase" evidence="5">
    <location>
        <begin position="24"/>
        <end position="294"/>
    </location>
</feature>
<evidence type="ECO:0000256" key="3">
    <source>
        <dbReference type="PIRSR" id="PIRSR000097-2"/>
    </source>
</evidence>
<reference evidence="6" key="1">
    <citation type="journal article" date="2016" name="Nat. Genet.">
        <title>A high-quality carrot genome assembly provides new insights into carotenoid accumulation and asterid genome evolution.</title>
        <authorList>
            <person name="Iorizzo M."/>
            <person name="Ellison S."/>
            <person name="Senalik D."/>
            <person name="Zeng P."/>
            <person name="Satapoomin P."/>
            <person name="Huang J."/>
            <person name="Bowman M."/>
            <person name="Iovene M."/>
            <person name="Sanseverino W."/>
            <person name="Cavagnaro P."/>
            <person name="Yildiz M."/>
            <person name="Macko-Podgorni A."/>
            <person name="Moranska E."/>
            <person name="Grzebelus E."/>
            <person name="Grzebelus D."/>
            <person name="Ashrafi H."/>
            <person name="Zheng Z."/>
            <person name="Cheng S."/>
            <person name="Spooner D."/>
            <person name="Van Deynze A."/>
            <person name="Simon P."/>
        </authorList>
    </citation>
    <scope>NUCLEOTIDE SEQUENCE [LARGE SCALE GENOMIC DNA]</scope>
    <source>
        <tissue evidence="6">Leaf</tissue>
    </source>
</reference>
<keyword evidence="1" id="KW-0560">Oxidoreductase</keyword>
<proteinExistence type="predicted"/>
<dbReference type="PROSITE" id="PS00063">
    <property type="entry name" value="ALDOKETO_REDUCTASE_3"/>
    <property type="match status" value="1"/>
</dbReference>
<dbReference type="KEGG" id="dcr:108195721"/>
<evidence type="ECO:0000256" key="2">
    <source>
        <dbReference type="PIRSR" id="PIRSR000097-1"/>
    </source>
</evidence>
<gene>
    <name evidence="6" type="ORF">DCAR_024516</name>
</gene>
<dbReference type="OrthoDB" id="416253at2759"/>
<evidence type="ECO:0000256" key="1">
    <source>
        <dbReference type="ARBA" id="ARBA00023002"/>
    </source>
</evidence>
<sequence length="323" mass="35517">MALHSIPEVGLSSGNGRKMPIFGLGTGTYPFLGPEVVVKAVLEAIELGYRMFDTASVYQTEEALGDAISQALSLGLIKSRGEVFITSKLWCTDNHGEHVLPALQKTLQNMKLGYLDQYLIHMPVTLKHGAANFPPSPEDFVPMDIKSVWIAMEECKTLGLTKSIGVSNFSCKKLADILAFAKIPPAVNQVEMNPTWQQGKLKEFCKANGIMIAAYSPLGAAGAIWGSKRVMESEVLEEIARSKGKSVAQIALRWVYEQGVVVVAKSFNKERLKQNLEIFDWELSNEELKKIASIPQSRANLGQMFISETGPIKSAEELWDGEL</sequence>
<dbReference type="InterPro" id="IPR020471">
    <property type="entry name" value="AKR"/>
</dbReference>
<dbReference type="PROSITE" id="PS00062">
    <property type="entry name" value="ALDOKETO_REDUCTASE_2"/>
    <property type="match status" value="1"/>
</dbReference>
<dbReference type="InterPro" id="IPR023210">
    <property type="entry name" value="NADP_OxRdtase_dom"/>
</dbReference>
<dbReference type="InterPro" id="IPR018170">
    <property type="entry name" value="Aldo/ket_reductase_CS"/>
</dbReference>
<feature type="active site" description="Proton donor" evidence="2">
    <location>
        <position position="58"/>
    </location>
</feature>
<dbReference type="InterPro" id="IPR036812">
    <property type="entry name" value="NAD(P)_OxRdtase_dom_sf"/>
</dbReference>
<comment type="caution">
    <text evidence="6">The sequence shown here is derived from an EMBL/GenBank/DDBJ whole genome shotgun (WGS) entry which is preliminary data.</text>
</comment>
<dbReference type="Gramene" id="KZM87382">
    <property type="protein sequence ID" value="KZM87382"/>
    <property type="gene ID" value="DCAR_024516"/>
</dbReference>
<dbReference type="Pfam" id="PF00248">
    <property type="entry name" value="Aldo_ket_red"/>
    <property type="match status" value="1"/>
</dbReference>
<dbReference type="GO" id="GO:0016616">
    <property type="term" value="F:oxidoreductase activity, acting on the CH-OH group of donors, NAD or NADP as acceptor"/>
    <property type="evidence" value="ECO:0007669"/>
    <property type="project" value="InterPro"/>
</dbReference>
<dbReference type="PIRSF" id="PIRSF000097">
    <property type="entry name" value="AKR"/>
    <property type="match status" value="1"/>
</dbReference>
<name>A0A161ZJZ9_DAUCS</name>
<feature type="binding site" evidence="3">
    <location>
        <position position="121"/>
    </location>
    <ligand>
        <name>substrate</name>
    </ligand>
</feature>
<evidence type="ECO:0000259" key="5">
    <source>
        <dbReference type="Pfam" id="PF00248"/>
    </source>
</evidence>
<feature type="site" description="Lowers pKa of active site Tyr" evidence="4">
    <location>
        <position position="88"/>
    </location>
</feature>
<dbReference type="OMA" id="MHWPASL"/>
<evidence type="ECO:0000313" key="6">
    <source>
        <dbReference type="EMBL" id="KZM87382.1"/>
    </source>
</evidence>
<dbReference type="SUPFAM" id="SSF51430">
    <property type="entry name" value="NAD(P)-linked oxidoreductase"/>
    <property type="match status" value="1"/>
</dbReference>